<keyword evidence="1" id="KW-0472">Membrane</keyword>
<evidence type="ECO:0000313" key="4">
    <source>
        <dbReference type="Proteomes" id="UP000189542"/>
    </source>
</evidence>
<feature type="domain" description="Mce/MlaD" evidence="2">
    <location>
        <begin position="48"/>
        <end position="115"/>
    </location>
</feature>
<protein>
    <submittedName>
        <fullName evidence="3">ABC transporter substrate-binding protein</fullName>
    </submittedName>
</protein>
<feature type="transmembrane region" description="Helical" evidence="1">
    <location>
        <begin position="6"/>
        <end position="28"/>
    </location>
</feature>
<gene>
    <name evidence="3" type="ORF">AYO25_04330</name>
</gene>
<reference evidence="3 4" key="1">
    <citation type="journal article" date="2017" name="PLoS ONE">
        <title>Genomic sequence of 'Candidatus Liberibacter solanacearum' haplotype C and its comparison with haplotype A and B genomes.</title>
        <authorList>
            <person name="Wang J."/>
            <person name="Haapalainen M."/>
            <person name="Schott T."/>
            <person name="Thompson S.M."/>
            <person name="Smith G.R."/>
            <person name="Nissinen A.I."/>
            <person name="Pirhonen M."/>
        </authorList>
    </citation>
    <scope>NUCLEOTIDE SEQUENCE [LARGE SCALE GENOMIC DNA]</scope>
    <source>
        <strain evidence="3 4">FIN111</strain>
    </source>
</reference>
<sequence length="448" mass="50754">MEVKNYYTAVGFFAVSILLLSFYSIYWLSRNDQYNAPTTELIIRIPGSVEGLAVNSSVRFNGIPIGHVIGLFVDKDNPHYSMAQTLVRLDIPLYPSTKAMIKAQGITGMTYIELSTERKENYTLFQTATKEKKIAMITAIPSGINHLLSTAEDTLNKINVSSDQIQKVINNADKPLNRIIKNFETISTILVDNVSDLDKMIHRKNNVAVDFTKTLSKTSDFITSLNKTIKAVDMQKINQIIENIQVVSNNFIKSSNQVTNTINDLQETTQTFQGVGKKADHLLSDVSSQIHSKEAFDFWKNISESSSNIRNSTSAIREITDHSPKIILIINTIEKMTENLNNSSIKLKELMTTINSFTDSEEKKSLIEDAQKAIRSFKNTTEKINEYIPPIAKNLQNFSNSGLYDLQNLIRNLQETVDHFDDSLSNFERNPQNIIWGKETVKQYRPKH</sequence>
<keyword evidence="1" id="KW-0812">Transmembrane</keyword>
<name>A0A1V2N7B0_9HYPH</name>
<dbReference type="InterPro" id="IPR003399">
    <property type="entry name" value="Mce/MlaD"/>
</dbReference>
<organism evidence="3 4">
    <name type="scientific">Candidatus Liberibacter solanacearum</name>
    <dbReference type="NCBI Taxonomy" id="556287"/>
    <lineage>
        <taxon>Bacteria</taxon>
        <taxon>Pseudomonadati</taxon>
        <taxon>Pseudomonadota</taxon>
        <taxon>Alphaproteobacteria</taxon>
        <taxon>Hyphomicrobiales</taxon>
        <taxon>Rhizobiaceae</taxon>
        <taxon>Liberibacter</taxon>
    </lineage>
</organism>
<dbReference type="Proteomes" id="UP000189542">
    <property type="component" value="Unassembled WGS sequence"/>
</dbReference>
<dbReference type="RefSeq" id="WP_076969632.1">
    <property type="nucleotide sequence ID" value="NZ_LVWB01000013.1"/>
</dbReference>
<dbReference type="PANTHER" id="PTHR36698">
    <property type="entry name" value="BLL5892 PROTEIN"/>
    <property type="match status" value="1"/>
</dbReference>
<evidence type="ECO:0000259" key="2">
    <source>
        <dbReference type="Pfam" id="PF02470"/>
    </source>
</evidence>
<accession>A0A1V2N7B0</accession>
<dbReference type="Pfam" id="PF02470">
    <property type="entry name" value="MlaD"/>
    <property type="match status" value="1"/>
</dbReference>
<dbReference type="AlphaFoldDB" id="A0A1V2N7B0"/>
<comment type="caution">
    <text evidence="3">The sequence shown here is derived from an EMBL/GenBank/DDBJ whole genome shotgun (WGS) entry which is preliminary data.</text>
</comment>
<dbReference type="EMBL" id="LVWB01000013">
    <property type="protein sequence ID" value="ONI58797.1"/>
    <property type="molecule type" value="Genomic_DNA"/>
</dbReference>
<evidence type="ECO:0000256" key="1">
    <source>
        <dbReference type="SAM" id="Phobius"/>
    </source>
</evidence>
<dbReference type="OrthoDB" id="9808689at2"/>
<evidence type="ECO:0000313" key="3">
    <source>
        <dbReference type="EMBL" id="ONI58797.1"/>
    </source>
</evidence>
<proteinExistence type="predicted"/>
<keyword evidence="1" id="KW-1133">Transmembrane helix</keyword>
<dbReference type="PANTHER" id="PTHR36698:SF2">
    <property type="entry name" value="MCE_MLAD DOMAIN-CONTAINING PROTEIN"/>
    <property type="match status" value="1"/>
</dbReference>